<dbReference type="EMBL" id="BSFQ01000023">
    <property type="protein sequence ID" value="GLL13628.1"/>
    <property type="molecule type" value="Genomic_DNA"/>
</dbReference>
<feature type="domain" description="Hydantoinase A/oxoprolinase" evidence="1">
    <location>
        <begin position="211"/>
        <end position="497"/>
    </location>
</feature>
<dbReference type="GO" id="GO:0005829">
    <property type="term" value="C:cytosol"/>
    <property type="evidence" value="ECO:0007669"/>
    <property type="project" value="TreeGrafter"/>
</dbReference>
<dbReference type="Gene3D" id="3.30.420.40">
    <property type="match status" value="1"/>
</dbReference>
<organism evidence="4 5">
    <name type="scientific">Pseudonocardia halophobica</name>
    <dbReference type="NCBI Taxonomy" id="29401"/>
    <lineage>
        <taxon>Bacteria</taxon>
        <taxon>Bacillati</taxon>
        <taxon>Actinomycetota</taxon>
        <taxon>Actinomycetes</taxon>
        <taxon>Pseudonocardiales</taxon>
        <taxon>Pseudonocardiaceae</taxon>
        <taxon>Pseudonocardia</taxon>
    </lineage>
</organism>
<dbReference type="PANTHER" id="PTHR11365">
    <property type="entry name" value="5-OXOPROLINASE RELATED"/>
    <property type="match status" value="1"/>
</dbReference>
<sequence>MGWRLGVDTGGTFTDVCLFDEERRVFAITKVASTPHDPGEAVLAGVRDIIEREGAALSGEPEAGVERIGYFAHGTTVATNALLQGKGARTGVLTTEGFRDLLELGRQRRPKLYDLAAQKGELLAPRHLRKEVTERMRYDGTVAVPLDVEQVRRQVRALRDEGVEAVAVCLLYSYLAPGHEQLIKDVLAEEMPDAFVSISSEVLPEFREYERLSTVTTNSFIGPVMQRYLSKLRLALAELGLPCTPQVTQSNGGMMSFPAAEALPVRTVLSGPSTGVVGAAKVAAQSGIADLITFDMGGTSSDVSLVNDGTPSTAPGMEMDGRPIQAPMVDIHTVGAGGGSIAWIDAGGHLKVGPQSAGADPGPACYGRGNHEPTVTDANVVLGVLNQTHLLAGRMPIDADLSFRAVDRLAARLGMSRTAAAQGIISVVTANMARAIRVISVQRGYDPRDYTLVSFGGAGPLHSARLAAELGMRSTLLPQRPGALSALGMLMTDLRSDYSRTRITRAVPEAASEFDAVFADLRARAEAWFAAEGVADADRALRTVIDMRYVGQNYELPVEVPVGPMDEVALKAARTAFDDLHAKRYGYATADEPVEAVTFRVEATGATPQLEFARSEPVGADPSGALAGVRRLFLPERGDYVDAPVYDRDRLRAGNEIAGPALVEQFDTTTLVLPGEHAHVDPTGSILTTLGSHK</sequence>
<accession>A0A9W6L5J1</accession>
<dbReference type="PANTHER" id="PTHR11365:SF23">
    <property type="entry name" value="HYPOTHETICAL 5-OXOPROLINASE (EUROFUNG)-RELATED"/>
    <property type="match status" value="1"/>
</dbReference>
<reference evidence="4" key="2">
    <citation type="submission" date="2023-01" db="EMBL/GenBank/DDBJ databases">
        <authorList>
            <person name="Sun Q."/>
            <person name="Evtushenko L."/>
        </authorList>
    </citation>
    <scope>NUCLEOTIDE SEQUENCE</scope>
    <source>
        <strain evidence="4">VKM Ac-1069</strain>
    </source>
</reference>
<comment type="caution">
    <text evidence="4">The sequence shown here is derived from an EMBL/GenBank/DDBJ whole genome shotgun (WGS) entry which is preliminary data.</text>
</comment>
<dbReference type="Pfam" id="PF05378">
    <property type="entry name" value="Hydant_A_N"/>
    <property type="match status" value="1"/>
</dbReference>
<dbReference type="Pfam" id="PF01968">
    <property type="entry name" value="Hydantoinase_A"/>
    <property type="match status" value="1"/>
</dbReference>
<dbReference type="InterPro" id="IPR045079">
    <property type="entry name" value="Oxoprolinase-like"/>
</dbReference>
<dbReference type="GO" id="GO:0017168">
    <property type="term" value="F:5-oxoprolinase (ATP-hydrolyzing) activity"/>
    <property type="evidence" value="ECO:0007669"/>
    <property type="project" value="TreeGrafter"/>
</dbReference>
<dbReference type="RefSeq" id="WP_037049711.1">
    <property type="nucleotide sequence ID" value="NZ_BAAAUZ010000040.1"/>
</dbReference>
<evidence type="ECO:0000259" key="1">
    <source>
        <dbReference type="Pfam" id="PF01968"/>
    </source>
</evidence>
<protein>
    <submittedName>
        <fullName evidence="4">Methylhydantoinase</fullName>
    </submittedName>
</protein>
<name>A0A9W6L5J1_9PSEU</name>
<evidence type="ECO:0000313" key="5">
    <source>
        <dbReference type="Proteomes" id="UP001143463"/>
    </source>
</evidence>
<reference evidence="4" key="1">
    <citation type="journal article" date="2014" name="Int. J. Syst. Evol. Microbiol.">
        <title>Complete genome sequence of Corynebacterium casei LMG S-19264T (=DSM 44701T), isolated from a smear-ripened cheese.</title>
        <authorList>
            <consortium name="US DOE Joint Genome Institute (JGI-PGF)"/>
            <person name="Walter F."/>
            <person name="Albersmeier A."/>
            <person name="Kalinowski J."/>
            <person name="Ruckert C."/>
        </authorList>
    </citation>
    <scope>NUCLEOTIDE SEQUENCE</scope>
    <source>
        <strain evidence="4">VKM Ac-1069</strain>
    </source>
</reference>
<evidence type="ECO:0000313" key="4">
    <source>
        <dbReference type="EMBL" id="GLL13628.1"/>
    </source>
</evidence>
<proteinExistence type="predicted"/>
<gene>
    <name evidence="4" type="ORF">GCM10017577_47720</name>
</gene>
<dbReference type="SUPFAM" id="SSF53067">
    <property type="entry name" value="Actin-like ATPase domain"/>
    <property type="match status" value="1"/>
</dbReference>
<dbReference type="GO" id="GO:0006749">
    <property type="term" value="P:glutathione metabolic process"/>
    <property type="evidence" value="ECO:0007669"/>
    <property type="project" value="TreeGrafter"/>
</dbReference>
<feature type="domain" description="Hydantoinase/oxoprolinase N-terminal" evidence="2">
    <location>
        <begin position="4"/>
        <end position="190"/>
    </location>
</feature>
<dbReference type="InterPro" id="IPR002821">
    <property type="entry name" value="Hydantoinase_A"/>
</dbReference>
<keyword evidence="5" id="KW-1185">Reference proteome</keyword>
<dbReference type="Pfam" id="PF19278">
    <property type="entry name" value="Hydant_A_C"/>
    <property type="match status" value="1"/>
</dbReference>
<dbReference type="AlphaFoldDB" id="A0A9W6L5J1"/>
<evidence type="ECO:0000259" key="2">
    <source>
        <dbReference type="Pfam" id="PF05378"/>
    </source>
</evidence>
<dbReference type="Proteomes" id="UP001143463">
    <property type="component" value="Unassembled WGS sequence"/>
</dbReference>
<dbReference type="InterPro" id="IPR008040">
    <property type="entry name" value="Hydant_A_N"/>
</dbReference>
<feature type="domain" description="Acetophenone carboxylase-like C-terminal" evidence="3">
    <location>
        <begin position="509"/>
        <end position="681"/>
    </location>
</feature>
<dbReference type="InterPro" id="IPR043129">
    <property type="entry name" value="ATPase_NBD"/>
</dbReference>
<dbReference type="InterPro" id="IPR049517">
    <property type="entry name" value="ACX-like_C"/>
</dbReference>
<evidence type="ECO:0000259" key="3">
    <source>
        <dbReference type="Pfam" id="PF19278"/>
    </source>
</evidence>